<organism evidence="2 3">
    <name type="scientific">Trifolium medium</name>
    <dbReference type="NCBI Taxonomy" id="97028"/>
    <lineage>
        <taxon>Eukaryota</taxon>
        <taxon>Viridiplantae</taxon>
        <taxon>Streptophyta</taxon>
        <taxon>Embryophyta</taxon>
        <taxon>Tracheophyta</taxon>
        <taxon>Spermatophyta</taxon>
        <taxon>Magnoliopsida</taxon>
        <taxon>eudicotyledons</taxon>
        <taxon>Gunneridae</taxon>
        <taxon>Pentapetalae</taxon>
        <taxon>rosids</taxon>
        <taxon>fabids</taxon>
        <taxon>Fabales</taxon>
        <taxon>Fabaceae</taxon>
        <taxon>Papilionoideae</taxon>
        <taxon>50 kb inversion clade</taxon>
        <taxon>NPAAA clade</taxon>
        <taxon>Hologalegina</taxon>
        <taxon>IRL clade</taxon>
        <taxon>Trifolieae</taxon>
        <taxon>Trifolium</taxon>
    </lineage>
</organism>
<proteinExistence type="predicted"/>
<evidence type="ECO:0000256" key="1">
    <source>
        <dbReference type="SAM" id="MobiDB-lite"/>
    </source>
</evidence>
<name>A0A392THL8_9FABA</name>
<dbReference type="EMBL" id="LXQA010575244">
    <property type="protein sequence ID" value="MCI60094.1"/>
    <property type="molecule type" value="Genomic_DNA"/>
</dbReference>
<dbReference type="Proteomes" id="UP000265520">
    <property type="component" value="Unassembled WGS sequence"/>
</dbReference>
<evidence type="ECO:0000313" key="3">
    <source>
        <dbReference type="Proteomes" id="UP000265520"/>
    </source>
</evidence>
<comment type="caution">
    <text evidence="2">The sequence shown here is derived from an EMBL/GenBank/DDBJ whole genome shotgun (WGS) entry which is preliminary data.</text>
</comment>
<feature type="non-terminal residue" evidence="2">
    <location>
        <position position="1"/>
    </location>
</feature>
<sequence>LMRDGLSGAGAARIPSSKRYTHPTKCL</sequence>
<feature type="region of interest" description="Disordered" evidence="1">
    <location>
        <begin position="1"/>
        <end position="27"/>
    </location>
</feature>
<dbReference type="AlphaFoldDB" id="A0A392THL8"/>
<evidence type="ECO:0000313" key="2">
    <source>
        <dbReference type="EMBL" id="MCI60094.1"/>
    </source>
</evidence>
<protein>
    <submittedName>
        <fullName evidence="2">Uncharacterized protein</fullName>
    </submittedName>
</protein>
<keyword evidence="3" id="KW-1185">Reference proteome</keyword>
<reference evidence="2 3" key="1">
    <citation type="journal article" date="2018" name="Front. Plant Sci.">
        <title>Red Clover (Trifolium pratense) and Zigzag Clover (T. medium) - A Picture of Genomic Similarities and Differences.</title>
        <authorList>
            <person name="Dluhosova J."/>
            <person name="Istvanek J."/>
            <person name="Nedelnik J."/>
            <person name="Repkova J."/>
        </authorList>
    </citation>
    <scope>NUCLEOTIDE SEQUENCE [LARGE SCALE GENOMIC DNA]</scope>
    <source>
        <strain evidence="3">cv. 10/8</strain>
        <tissue evidence="2">Leaf</tissue>
    </source>
</reference>
<accession>A0A392THL8</accession>